<feature type="non-terminal residue" evidence="2">
    <location>
        <position position="1"/>
    </location>
</feature>
<organism evidence="2 3">
    <name type="scientific">Phytophthora nicotianae CJ01A1</name>
    <dbReference type="NCBI Taxonomy" id="1317063"/>
    <lineage>
        <taxon>Eukaryota</taxon>
        <taxon>Sar</taxon>
        <taxon>Stramenopiles</taxon>
        <taxon>Oomycota</taxon>
        <taxon>Peronosporomycetes</taxon>
        <taxon>Peronosporales</taxon>
        <taxon>Peronosporaceae</taxon>
        <taxon>Phytophthora</taxon>
    </lineage>
</organism>
<proteinExistence type="predicted"/>
<evidence type="ECO:0000313" key="3">
    <source>
        <dbReference type="Proteomes" id="UP000018958"/>
    </source>
</evidence>
<gene>
    <name evidence="2" type="ORF">F441_14858</name>
</gene>
<dbReference type="Pfam" id="PF21056">
    <property type="entry name" value="ZSWIM1-3_RNaseH-like"/>
    <property type="match status" value="1"/>
</dbReference>
<dbReference type="InterPro" id="IPR048324">
    <property type="entry name" value="ZSWIM1-3_RNaseH-like"/>
</dbReference>
<reference evidence="2 3" key="1">
    <citation type="submission" date="2013-11" db="EMBL/GenBank/DDBJ databases">
        <title>The Genome Sequence of Phytophthora parasitica CJ01A1.</title>
        <authorList>
            <consortium name="The Broad Institute Genomics Platform"/>
            <person name="Russ C."/>
            <person name="Tyler B."/>
            <person name="Panabieres F."/>
            <person name="Shan W."/>
            <person name="Tripathy S."/>
            <person name="Grunwald N."/>
            <person name="Machado M."/>
            <person name="Johnson C.S."/>
            <person name="Walker B."/>
            <person name="Young S.K."/>
            <person name="Zeng Q."/>
            <person name="Gargeya S."/>
            <person name="Fitzgerald M."/>
            <person name="Haas B."/>
            <person name="Abouelleil A."/>
            <person name="Allen A.W."/>
            <person name="Alvarado L."/>
            <person name="Arachchi H.M."/>
            <person name="Berlin A.M."/>
            <person name="Chapman S.B."/>
            <person name="Gainer-Dewar J."/>
            <person name="Goldberg J."/>
            <person name="Griggs A."/>
            <person name="Gujja S."/>
            <person name="Hansen M."/>
            <person name="Howarth C."/>
            <person name="Imamovic A."/>
            <person name="Ireland A."/>
            <person name="Larimer J."/>
            <person name="McCowan C."/>
            <person name="Murphy C."/>
            <person name="Pearson M."/>
            <person name="Poon T.W."/>
            <person name="Priest M."/>
            <person name="Roberts A."/>
            <person name="Saif S."/>
            <person name="Shea T."/>
            <person name="Sisk P."/>
            <person name="Sykes S."/>
            <person name="Wortman J."/>
            <person name="Nusbaum C."/>
            <person name="Birren B."/>
        </authorList>
    </citation>
    <scope>NUCLEOTIDE SEQUENCE [LARGE SCALE GENOMIC DNA]</scope>
    <source>
        <strain evidence="2 3">CJ01A1</strain>
    </source>
</reference>
<comment type="caution">
    <text evidence="2">The sequence shown here is derived from an EMBL/GenBank/DDBJ whole genome shotgun (WGS) entry which is preliminary data.</text>
</comment>
<dbReference type="PANTHER" id="PTHR47718">
    <property type="entry name" value="OS01G0519700 PROTEIN"/>
    <property type="match status" value="1"/>
</dbReference>
<name>W2WFY9_PHYNI</name>
<accession>W2WFY9</accession>
<dbReference type="PANTHER" id="PTHR47718:SF3">
    <property type="entry name" value="PROTEIN FAR1-RELATED SEQUENCE 5-LIKE"/>
    <property type="match status" value="1"/>
</dbReference>
<dbReference type="EMBL" id="ANIX01002984">
    <property type="protein sequence ID" value="ETP09267.1"/>
    <property type="molecule type" value="Genomic_DNA"/>
</dbReference>
<evidence type="ECO:0000313" key="2">
    <source>
        <dbReference type="EMBL" id="ETP09267.1"/>
    </source>
</evidence>
<protein>
    <recommendedName>
        <fullName evidence="1">ZSWIM1/3 RNaseH-like domain-containing protein</fullName>
    </recommendedName>
</protein>
<dbReference type="Proteomes" id="UP000018958">
    <property type="component" value="Unassembled WGS sequence"/>
</dbReference>
<sequence>DLLQGKSRMEYLLDQLSSDEYYSAYAVDSLNQLTHLFMAYKPAIEIYKAHPDVLQLDCTYKTNIFKMPLLNIVGVTGMNITIHVCQVLLRG</sequence>
<dbReference type="AlphaFoldDB" id="W2WFY9"/>
<dbReference type="OrthoDB" id="129622at2759"/>
<evidence type="ECO:0000259" key="1">
    <source>
        <dbReference type="Pfam" id="PF21056"/>
    </source>
</evidence>
<feature type="domain" description="ZSWIM1/3 RNaseH-like" evidence="1">
    <location>
        <begin position="22"/>
        <end position="88"/>
    </location>
</feature>